<keyword evidence="5" id="KW-1185">Reference proteome</keyword>
<evidence type="ECO:0000313" key="4">
    <source>
        <dbReference type="EMBL" id="GGE42535.1"/>
    </source>
</evidence>
<keyword evidence="3" id="KW-0443">Lipid metabolism</keyword>
<name>A0ABQ1SMS5_9FLAO</name>
<sequence length="196" mass="23255">MNYLAHIYLSGDNKMIKIGNFIGDFVKGDPTSKFDQDIVYGIYLHRKIDRFTDTNAVVRKCRSLFFDEFSHYSGVITDVLFDYFLAKNWAKYSSVPLSKFVEDFYNLLDLHMEKLPLAVQRMYPHMVSGNWLVNYQKIEGIEQILFQMNKRTSNKPELQNSIATLRENHDVLENYFFIFFNELQVYVEQLQSKRQV</sequence>
<dbReference type="EMBL" id="BMGM01000011">
    <property type="protein sequence ID" value="GGE42535.1"/>
    <property type="molecule type" value="Genomic_DNA"/>
</dbReference>
<dbReference type="Pfam" id="PF04336">
    <property type="entry name" value="ACP_PD"/>
    <property type="match status" value="1"/>
</dbReference>
<gene>
    <name evidence="4" type="ORF">GCM10010832_23100</name>
</gene>
<dbReference type="PANTHER" id="PTHR38764:SF1">
    <property type="entry name" value="ACYL CARRIER PROTEIN PHOSPHODIESTERASE"/>
    <property type="match status" value="1"/>
</dbReference>
<reference evidence="5" key="1">
    <citation type="journal article" date="2019" name="Int. J. Syst. Evol. Microbiol.">
        <title>The Global Catalogue of Microorganisms (GCM) 10K type strain sequencing project: providing services to taxonomists for standard genome sequencing and annotation.</title>
        <authorList>
            <consortium name="The Broad Institute Genomics Platform"/>
            <consortium name="The Broad Institute Genome Sequencing Center for Infectious Disease"/>
            <person name="Wu L."/>
            <person name="Ma J."/>
        </authorList>
    </citation>
    <scope>NUCLEOTIDE SEQUENCE [LARGE SCALE GENOMIC DNA]</scope>
    <source>
        <strain evidence="5">CGMCC 1.12931</strain>
    </source>
</reference>
<comment type="caution">
    <text evidence="4">The sequence shown here is derived from an EMBL/GenBank/DDBJ whole genome shotgun (WGS) entry which is preliminary data.</text>
</comment>
<accession>A0ABQ1SMS5</accession>
<dbReference type="PANTHER" id="PTHR38764">
    <property type="entry name" value="ACYL CARRIER PROTEIN PHOSPHODIESTERASE"/>
    <property type="match status" value="1"/>
</dbReference>
<proteinExistence type="predicted"/>
<evidence type="ECO:0000256" key="1">
    <source>
        <dbReference type="ARBA" id="ARBA00022516"/>
    </source>
</evidence>
<dbReference type="InterPro" id="IPR007431">
    <property type="entry name" value="ACP_PD"/>
</dbReference>
<dbReference type="Proteomes" id="UP000599179">
    <property type="component" value="Unassembled WGS sequence"/>
</dbReference>
<keyword evidence="1" id="KW-0444">Lipid biosynthesis</keyword>
<organism evidence="4 5">
    <name type="scientific">Psychroflexus planctonicus</name>
    <dbReference type="NCBI Taxonomy" id="1526575"/>
    <lineage>
        <taxon>Bacteria</taxon>
        <taxon>Pseudomonadati</taxon>
        <taxon>Bacteroidota</taxon>
        <taxon>Flavobacteriia</taxon>
        <taxon>Flavobacteriales</taxon>
        <taxon>Flavobacteriaceae</taxon>
        <taxon>Psychroflexus</taxon>
    </lineage>
</organism>
<evidence type="ECO:0000256" key="3">
    <source>
        <dbReference type="ARBA" id="ARBA00023098"/>
    </source>
</evidence>
<keyword evidence="2" id="KW-0378">Hydrolase</keyword>
<dbReference type="RefSeq" id="WP_188459299.1">
    <property type="nucleotide sequence ID" value="NZ_BMGM01000011.1"/>
</dbReference>
<evidence type="ECO:0000313" key="5">
    <source>
        <dbReference type="Proteomes" id="UP000599179"/>
    </source>
</evidence>
<dbReference type="PIRSF" id="PIRSF011489">
    <property type="entry name" value="DUF479"/>
    <property type="match status" value="1"/>
</dbReference>
<evidence type="ECO:0000256" key="2">
    <source>
        <dbReference type="ARBA" id="ARBA00022801"/>
    </source>
</evidence>
<protein>
    <submittedName>
        <fullName evidence="4">ACP phosphodiesterase</fullName>
    </submittedName>
</protein>